<sequence>MDPHISIRLRSAGLDVLGWFTGSGPSVREVFQRVVHVEATPVQRIPSNVADAARRINDAWISHACDSAVLAEDGSFLAAVGLKYDWVKVRLTDATDISALEEPQGELLFVARSLSGHRACAVSTEEGEYWILGLEFPQG</sequence>
<name>A0A7X1LNL3_9ACTN</name>
<dbReference type="OrthoDB" id="4222133at2"/>
<gene>
    <name evidence="1" type="ORF">H1R13_03405</name>
</gene>
<organism evidence="1 2">
    <name type="scientific">Streptomyces mexicanus</name>
    <dbReference type="NCBI Taxonomy" id="178566"/>
    <lineage>
        <taxon>Bacteria</taxon>
        <taxon>Bacillati</taxon>
        <taxon>Actinomycetota</taxon>
        <taxon>Actinomycetes</taxon>
        <taxon>Kitasatosporales</taxon>
        <taxon>Streptomycetaceae</taxon>
        <taxon>Streptomyces</taxon>
    </lineage>
</organism>
<dbReference type="Proteomes" id="UP000517694">
    <property type="component" value="Unassembled WGS sequence"/>
</dbReference>
<comment type="caution">
    <text evidence="1">The sequence shown here is derived from an EMBL/GenBank/DDBJ whole genome shotgun (WGS) entry which is preliminary data.</text>
</comment>
<dbReference type="EMBL" id="JACMHY010000001">
    <property type="protein sequence ID" value="MBC2864070.1"/>
    <property type="molecule type" value="Genomic_DNA"/>
</dbReference>
<protein>
    <submittedName>
        <fullName evidence="1">Uncharacterized protein</fullName>
    </submittedName>
</protein>
<keyword evidence="2" id="KW-1185">Reference proteome</keyword>
<accession>A0A7X1LNL3</accession>
<evidence type="ECO:0000313" key="1">
    <source>
        <dbReference type="EMBL" id="MBC2864070.1"/>
    </source>
</evidence>
<proteinExistence type="predicted"/>
<evidence type="ECO:0000313" key="2">
    <source>
        <dbReference type="Proteomes" id="UP000517694"/>
    </source>
</evidence>
<dbReference type="RefSeq" id="WP_159668521.1">
    <property type="nucleotide sequence ID" value="NZ_JACMHY010000001.1"/>
</dbReference>
<dbReference type="AlphaFoldDB" id="A0A7X1LNL3"/>
<reference evidence="1 2" key="1">
    <citation type="submission" date="2020-08" db="EMBL/GenBank/DDBJ databases">
        <title>Whole-Genome Sequence of French Clinical Streptomyces mexicanus Strain Q0842.</title>
        <authorList>
            <person name="Boxberger M."/>
            <person name="La Scola B."/>
        </authorList>
    </citation>
    <scope>NUCLEOTIDE SEQUENCE [LARGE SCALE GENOMIC DNA]</scope>
    <source>
        <strain evidence="1 2">Marseille-Q0842</strain>
    </source>
</reference>